<evidence type="ECO:0000313" key="2">
    <source>
        <dbReference type="Proteomes" id="UP001600894"/>
    </source>
</evidence>
<sequence>MKERVSDHGSKKPEKRTMLRLFSPLTAIRYPRYDWEDLNGEREELLPAELCSYQKEIRYQIAKERLPEEGDRGLAEYLNDEGLKEKIYSMNPTVEVWRGELWGVLEVECRGELSPKELEEVKEYWEGQESDGWGEGFEQREVKTPDGEVCVSFWNSGSDFFITTEEQLKGQVQEPSSQMGGMTFGTMG</sequence>
<name>A0ABQ0B1W6_9FIRM</name>
<protein>
    <submittedName>
        <fullName evidence="1">Uncharacterized protein</fullName>
    </submittedName>
</protein>
<dbReference type="EMBL" id="BAABXL010000001">
    <property type="protein sequence ID" value="GAA6270273.1"/>
    <property type="molecule type" value="Genomic_DNA"/>
</dbReference>
<reference evidence="1 2" key="1">
    <citation type="submission" date="2024-04" db="EMBL/GenBank/DDBJ databases">
        <title>Defined microbial consortia suppress multidrug-resistant proinflammatory Enterobacteriaceae via ecological control.</title>
        <authorList>
            <person name="Furuichi M."/>
            <person name="Kawaguchi T."/>
            <person name="Pust M."/>
            <person name="Yasuma K."/>
            <person name="Plichta D."/>
            <person name="Hasegawa N."/>
            <person name="Ohya T."/>
            <person name="Bhattarai S."/>
            <person name="Sasajima S."/>
            <person name="Aoto Y."/>
            <person name="Tuganbaev T."/>
            <person name="Yaginuma M."/>
            <person name="Ueda M."/>
            <person name="Okahashi N."/>
            <person name="Amafuji K."/>
            <person name="Kiridooshi Y."/>
            <person name="Sugita K."/>
            <person name="Strazar M."/>
            <person name="Skelly A."/>
            <person name="Suda W."/>
            <person name="Hattori M."/>
            <person name="Nakamoto N."/>
            <person name="Caballero S."/>
            <person name="Norman J."/>
            <person name="Olle B."/>
            <person name="Tanoue T."/>
            <person name="Arita M."/>
            <person name="Bucci V."/>
            <person name="Atarashi K."/>
            <person name="Xavier R."/>
            <person name="Honda K."/>
        </authorList>
    </citation>
    <scope>NUCLEOTIDE SEQUENCE [LARGE SCALE GENOMIC DNA]</scope>
    <source>
        <strain evidence="2">f13</strain>
    </source>
</reference>
<dbReference type="Proteomes" id="UP001600894">
    <property type="component" value="Unassembled WGS sequence"/>
</dbReference>
<accession>A0ABQ0B1W6</accession>
<keyword evidence="2" id="KW-1185">Reference proteome</keyword>
<proteinExistence type="predicted"/>
<organism evidence="1 2">
    <name type="scientific">Enterocloster alcoholdehydrogenati</name>
    <dbReference type="NCBI Taxonomy" id="2547410"/>
    <lineage>
        <taxon>Bacteria</taxon>
        <taxon>Bacillati</taxon>
        <taxon>Bacillota</taxon>
        <taxon>Clostridia</taxon>
        <taxon>Lachnospirales</taxon>
        <taxon>Lachnospiraceae</taxon>
        <taxon>Enterocloster</taxon>
    </lineage>
</organism>
<comment type="caution">
    <text evidence="1">The sequence shown here is derived from an EMBL/GenBank/DDBJ whole genome shotgun (WGS) entry which is preliminary data.</text>
</comment>
<gene>
    <name evidence="1" type="ORF">F130042H8_33330</name>
</gene>
<dbReference type="RefSeq" id="WP_390470881.1">
    <property type="nucleotide sequence ID" value="NZ_BAABXL010000001.1"/>
</dbReference>
<evidence type="ECO:0000313" key="1">
    <source>
        <dbReference type="EMBL" id="GAA6270273.1"/>
    </source>
</evidence>